<keyword evidence="4" id="KW-1185">Reference proteome</keyword>
<evidence type="ECO:0000313" key="4">
    <source>
        <dbReference type="Proteomes" id="UP000184301"/>
    </source>
</evidence>
<dbReference type="STRING" id="1121950.SAMN02745243_00277"/>
<dbReference type="AlphaFoldDB" id="A0A1M6I8Z3"/>
<feature type="region of interest" description="Disordered" evidence="1">
    <location>
        <begin position="268"/>
        <end position="289"/>
    </location>
</feature>
<protein>
    <submittedName>
        <fullName evidence="3">Uncharacterized protein</fullName>
    </submittedName>
</protein>
<dbReference type="EMBL" id="FQZY01000006">
    <property type="protein sequence ID" value="SHJ30892.1"/>
    <property type="molecule type" value="Genomic_DNA"/>
</dbReference>
<reference evidence="3 4" key="1">
    <citation type="submission" date="2016-11" db="EMBL/GenBank/DDBJ databases">
        <authorList>
            <person name="Jaros S."/>
            <person name="Januszkiewicz K."/>
            <person name="Wedrychowicz H."/>
        </authorList>
    </citation>
    <scope>NUCLEOTIDE SEQUENCE [LARGE SCALE GENOMIC DNA]</scope>
    <source>
        <strain evidence="3 4">DSM 15480</strain>
    </source>
</reference>
<feature type="chain" id="PRO_5012997263" evidence="2">
    <location>
        <begin position="35"/>
        <end position="990"/>
    </location>
</feature>
<dbReference type="Proteomes" id="UP000184301">
    <property type="component" value="Unassembled WGS sequence"/>
</dbReference>
<evidence type="ECO:0000256" key="1">
    <source>
        <dbReference type="SAM" id="MobiDB-lite"/>
    </source>
</evidence>
<evidence type="ECO:0000313" key="3">
    <source>
        <dbReference type="EMBL" id="SHJ30892.1"/>
    </source>
</evidence>
<name>A0A1M6I8Z3_9FIRM</name>
<keyword evidence="2" id="KW-0732">Signal</keyword>
<sequence>MKIVKGFHRKILAFFLLTSVIAASIPLGSTYATATSDLPESENPYHIEIVPDAGNTYEGDTQAGFDIKVSYSGVDAVQKETVHLETVISDAVTASLNAEVLSEERLNPLELTADLEWEESYRLVLPKLEIKTDADYMVMLKDGEDNILASANQKFTVEKLEADPAAPPLEDATAETASLESGEKLTAYSLRNYTDITGILPNKISGLDKLYYGSVGNDPTAPFHDADALKDILENGDEAYARAVWRKYQYDLYDPNYSSRGGCGPLLTPSGGKYSENKPSQNPEDRPDYADELLASTGHEYPKDGDSPFHANIRPQIDAVKEGTIVNGALVENDESVFEDLEKTASPDTGDANTNREYTVDLKAAPNLKQIKPTVLLFQIQTSWQMFDLLHANDRASLVNGNEVSAELLSLYEMKQAFFDFMDWMEENTDGSLMIGITNFQHGGTHSLVDRPYFTNETNSMLEGLYGWDSFGDCEHIHYANTALANAMKELNIASNFSNWVDNRGTSIYDNAEMVSVIVGGACEAADLKEGSTSLPEISGVLKRQYGIRTNKGTGAVSNDMISWMDYAAQGGKKGSPAFDTGAYYKDVVTREGFFNTLKSIYADVQTKAPNIQKVTNVTVEDTITDEFDVKTSEIKAFVGDKDVTSQVAVTAEKQEDGTTKVTCDFGTVENEKEVHLQIPVQAKSGFIGSNNVYTNTGEPTVSYNGRIDSNKTYTQKFEDTPAVNVPVKFGIADGQTVSIEPGESVDLADLAKDTNGNSLITKAMEESLGKYAQTEGTVIYQWVDSKGQPVGDPTTAAIDSNSHTPPVIPSYVVTGTEQDIGSDLTYKLQVTFIPAEVKDETTSKNPVSRQTQTGKAVIQIAQTQAGKVYIRKSIDNYDASLRDDEFMVKINSISGTAVSSQVVLKHDDTSGYIEITEPTVLNIEEILPMEYSFVKISIEDSTGAPASDIQGSRIEVDRGENITITVHNKYTWNPFFHTFDSIMNVFEHK</sequence>
<evidence type="ECO:0000256" key="2">
    <source>
        <dbReference type="SAM" id="SignalP"/>
    </source>
</evidence>
<accession>A0A1M6I8Z3</accession>
<feature type="signal peptide" evidence="2">
    <location>
        <begin position="1"/>
        <end position="34"/>
    </location>
</feature>
<proteinExistence type="predicted"/>
<organism evidence="3 4">
    <name type="scientific">Hespellia stercorisuis DSM 15480</name>
    <dbReference type="NCBI Taxonomy" id="1121950"/>
    <lineage>
        <taxon>Bacteria</taxon>
        <taxon>Bacillati</taxon>
        <taxon>Bacillota</taxon>
        <taxon>Clostridia</taxon>
        <taxon>Lachnospirales</taxon>
        <taxon>Lachnospiraceae</taxon>
        <taxon>Hespellia</taxon>
    </lineage>
</organism>
<gene>
    <name evidence="3" type="ORF">SAMN02745243_00277</name>
</gene>
<dbReference type="RefSeq" id="WP_242945295.1">
    <property type="nucleotide sequence ID" value="NZ_FQZY01000006.1"/>
</dbReference>